<comment type="catalytic activity">
    <reaction evidence="19 21">
        <text>L-threonyl-[protein] + ATP = O-phospho-L-threonyl-[protein] + ADP + H(+)</text>
        <dbReference type="Rhea" id="RHEA:46608"/>
        <dbReference type="Rhea" id="RHEA-COMP:11060"/>
        <dbReference type="Rhea" id="RHEA-COMP:11605"/>
        <dbReference type="ChEBI" id="CHEBI:15378"/>
        <dbReference type="ChEBI" id="CHEBI:30013"/>
        <dbReference type="ChEBI" id="CHEBI:30616"/>
        <dbReference type="ChEBI" id="CHEBI:61977"/>
        <dbReference type="ChEBI" id="CHEBI:456216"/>
        <dbReference type="EC" id="2.7.11.1"/>
    </reaction>
</comment>
<dbReference type="SUPFAM" id="SSF51110">
    <property type="entry name" value="alpha-D-mannose-specific plant lectins"/>
    <property type="match status" value="1"/>
</dbReference>
<evidence type="ECO:0000256" key="15">
    <source>
        <dbReference type="ARBA" id="ARBA00023136"/>
    </source>
</evidence>
<evidence type="ECO:0000256" key="5">
    <source>
        <dbReference type="ARBA" id="ARBA00022679"/>
    </source>
</evidence>
<evidence type="ECO:0000256" key="12">
    <source>
        <dbReference type="ARBA" id="ARBA00022840"/>
    </source>
</evidence>
<sequence length="708" mass="77639">MAGGASSLFFGSLPVHCLLLLLLMAAPSAVAQQGGARNISLGSTMESGGSPANETFLLGVWFDKIPEKTLVWYANGGQPVRGGSRAEIKTDGRLVLYNHAGQLVWDSGDAGQVNVAYAAMLDTGNFVLCSNTSVIGWQSFAYPVDTILPTQEINRGGLLSSRRLPSDYSAGGSSSACRRPARCALTPSTYPPNGPADRLQSDQREARREDGRGIREVVSAGIYTLENYYQRATLDPDGVLRLYLPNLHMPPGYSPIDPADGSKGCRTDYVGRGCNDDGSPAEGSDMFDMEQIADADWPMSDYEQLSPVDEVKCRRSCLEDCFCAVAIYRNGSCWKKRMPLVNLSSPPDTQQPTEGRPSSSSSSSSRLVMWVLLGLCSPRGLKKLLQWQGKREPDARCRGAYNHVRSFSFRELERATGHFQKELGKGSFGVRTHIAVKMLKGLSEEGDNEFQAEVNAIGQIHHRNLVRLLGFCDEGSHRLLIYELMSNGSLADYLFAAAGGERPPWEQRIHIAFGVARGLVYLHDECRAQIIHCDIKPRTCSSTATSAEDRRLRVGEAALRQPDAHPDGDQGDERIRGAGVVQEHVDHIQGGRVQLRRPLAGDPLLQEERSRKGSAADEPILTDLAYDCYRYNQVSQLVPDGEEGLADMKELERLVAVALWCILDEPSLRPSMKKVLLMLEDEAEVPTPPNGAPPAIKLVSRPLRMELK</sequence>
<evidence type="ECO:0000256" key="18">
    <source>
        <dbReference type="ARBA" id="ARBA00023180"/>
    </source>
</evidence>
<dbReference type="GO" id="GO:0051707">
    <property type="term" value="P:response to other organism"/>
    <property type="evidence" value="ECO:0007669"/>
    <property type="project" value="UniProtKB-ARBA"/>
</dbReference>
<dbReference type="SMART" id="SM00108">
    <property type="entry name" value="B_lectin"/>
    <property type="match status" value="1"/>
</dbReference>
<evidence type="ECO:0000256" key="23">
    <source>
        <dbReference type="SAM" id="SignalP"/>
    </source>
</evidence>
<name>A0A7I8JA66_SPIIN</name>
<comment type="similarity">
    <text evidence="21">Belongs to the protein kinase superfamily. Ser/Thr protein kinase family.</text>
</comment>
<keyword evidence="9" id="KW-0677">Repeat</keyword>
<dbReference type="InterPro" id="IPR001245">
    <property type="entry name" value="Ser-Thr/Tyr_kinase_cat_dom"/>
</dbReference>
<evidence type="ECO:0000259" key="24">
    <source>
        <dbReference type="PROSITE" id="PS50011"/>
    </source>
</evidence>
<feature type="domain" description="Bulb-type lectin" evidence="25">
    <location>
        <begin position="24"/>
        <end position="141"/>
    </location>
</feature>
<dbReference type="AlphaFoldDB" id="A0A7I8JA66"/>
<dbReference type="SUPFAM" id="SSF56112">
    <property type="entry name" value="Protein kinase-like (PK-like)"/>
    <property type="match status" value="1"/>
</dbReference>
<reference evidence="26 27" key="1">
    <citation type="submission" date="2019-12" db="EMBL/GenBank/DDBJ databases">
        <authorList>
            <person name="Scholz U."/>
            <person name="Mascher M."/>
            <person name="Fiebig A."/>
        </authorList>
    </citation>
    <scope>NUCLEOTIDE SEQUENCE</scope>
</reference>
<evidence type="ECO:0000256" key="19">
    <source>
        <dbReference type="ARBA" id="ARBA00047899"/>
    </source>
</evidence>
<evidence type="ECO:0000259" key="25">
    <source>
        <dbReference type="PROSITE" id="PS50927"/>
    </source>
</evidence>
<keyword evidence="8" id="KW-0430">Lectin</keyword>
<keyword evidence="13" id="KW-1133">Transmembrane helix</keyword>
<evidence type="ECO:0000256" key="4">
    <source>
        <dbReference type="ARBA" id="ARBA00022546"/>
    </source>
</evidence>
<dbReference type="PANTHER" id="PTHR47976">
    <property type="entry name" value="G-TYPE LECTIN S-RECEPTOR-LIKE SERINE/THREONINE-PROTEIN KINASE SD2-5"/>
    <property type="match status" value="1"/>
</dbReference>
<protein>
    <recommendedName>
        <fullName evidence="21">Receptor-like serine/threonine-protein kinase</fullName>
        <ecNumber evidence="21">2.7.11.1</ecNumber>
    </recommendedName>
</protein>
<evidence type="ECO:0000256" key="7">
    <source>
        <dbReference type="ARBA" id="ARBA00022729"/>
    </source>
</evidence>
<feature type="signal peptide" evidence="23">
    <location>
        <begin position="1"/>
        <end position="31"/>
    </location>
</feature>
<evidence type="ECO:0000256" key="14">
    <source>
        <dbReference type="ARBA" id="ARBA00023035"/>
    </source>
</evidence>
<evidence type="ECO:0000256" key="16">
    <source>
        <dbReference type="ARBA" id="ARBA00023157"/>
    </source>
</evidence>
<dbReference type="EMBL" id="CACRZD030000009">
    <property type="protein sequence ID" value="CAA6666333.1"/>
    <property type="molecule type" value="Genomic_DNA"/>
</dbReference>
<dbReference type="PIRSF" id="PIRSF000641">
    <property type="entry name" value="SRK"/>
    <property type="match status" value="1"/>
</dbReference>
<evidence type="ECO:0000256" key="9">
    <source>
        <dbReference type="ARBA" id="ARBA00022737"/>
    </source>
</evidence>
<evidence type="ECO:0000256" key="3">
    <source>
        <dbReference type="ARBA" id="ARBA00022536"/>
    </source>
</evidence>
<dbReference type="EMBL" id="LR743596">
    <property type="protein sequence ID" value="CAA2627043.1"/>
    <property type="molecule type" value="Genomic_DNA"/>
</dbReference>
<keyword evidence="3" id="KW-0245">EGF-like domain</keyword>
<comment type="subcellular location">
    <subcellularLocation>
        <location evidence="1">Membrane</location>
        <topology evidence="1">Single-pass membrane protein</topology>
    </subcellularLocation>
</comment>
<evidence type="ECO:0000256" key="10">
    <source>
        <dbReference type="ARBA" id="ARBA00022741"/>
    </source>
</evidence>
<dbReference type="InterPro" id="IPR024171">
    <property type="entry name" value="SRK-like_kinase"/>
</dbReference>
<feature type="region of interest" description="Disordered" evidence="22">
    <location>
        <begin position="167"/>
        <end position="211"/>
    </location>
</feature>
<dbReference type="GO" id="GO:0016020">
    <property type="term" value="C:membrane"/>
    <property type="evidence" value="ECO:0007669"/>
    <property type="project" value="UniProtKB-SubCell"/>
</dbReference>
<dbReference type="InterPro" id="IPR036426">
    <property type="entry name" value="Bulb-type_lectin_dom_sf"/>
</dbReference>
<evidence type="ECO:0000256" key="8">
    <source>
        <dbReference type="ARBA" id="ARBA00022734"/>
    </source>
</evidence>
<dbReference type="InterPro" id="IPR011009">
    <property type="entry name" value="Kinase-like_dom_sf"/>
</dbReference>
<dbReference type="Pfam" id="PF01453">
    <property type="entry name" value="B_lectin"/>
    <property type="match status" value="1"/>
</dbReference>
<dbReference type="PROSITE" id="PS50927">
    <property type="entry name" value="BULB_LECTIN"/>
    <property type="match status" value="1"/>
</dbReference>
<organism evidence="26">
    <name type="scientific">Spirodela intermedia</name>
    <name type="common">Intermediate duckweed</name>
    <dbReference type="NCBI Taxonomy" id="51605"/>
    <lineage>
        <taxon>Eukaryota</taxon>
        <taxon>Viridiplantae</taxon>
        <taxon>Streptophyta</taxon>
        <taxon>Embryophyta</taxon>
        <taxon>Tracheophyta</taxon>
        <taxon>Spermatophyta</taxon>
        <taxon>Magnoliopsida</taxon>
        <taxon>Liliopsida</taxon>
        <taxon>Araceae</taxon>
        <taxon>Lemnoideae</taxon>
        <taxon>Spirodela</taxon>
    </lineage>
</organism>
<keyword evidence="11 21" id="KW-0418">Kinase</keyword>
<dbReference type="CDD" id="cd00028">
    <property type="entry name" value="B_lectin"/>
    <property type="match status" value="1"/>
</dbReference>
<evidence type="ECO:0000313" key="27">
    <source>
        <dbReference type="Proteomes" id="UP001189122"/>
    </source>
</evidence>
<keyword evidence="2 21" id="KW-0723">Serine/threonine-protein kinase</keyword>
<dbReference type="GO" id="GO:0005537">
    <property type="term" value="F:D-mannose binding"/>
    <property type="evidence" value="ECO:0007669"/>
    <property type="project" value="UniProtKB-KW"/>
</dbReference>
<evidence type="ECO:0000256" key="1">
    <source>
        <dbReference type="ARBA" id="ARBA00004167"/>
    </source>
</evidence>
<dbReference type="PROSITE" id="PS50011">
    <property type="entry name" value="PROTEIN_KINASE_DOM"/>
    <property type="match status" value="1"/>
</dbReference>
<evidence type="ECO:0000256" key="21">
    <source>
        <dbReference type="PIRNR" id="PIRNR000641"/>
    </source>
</evidence>
<gene>
    <name evidence="26" type="ORF">SI7747_09012722</name>
</gene>
<evidence type="ECO:0000256" key="2">
    <source>
        <dbReference type="ARBA" id="ARBA00022527"/>
    </source>
</evidence>
<keyword evidence="15" id="KW-0472">Membrane</keyword>
<evidence type="ECO:0000256" key="11">
    <source>
        <dbReference type="ARBA" id="ARBA00022777"/>
    </source>
</evidence>
<dbReference type="InterPro" id="IPR000719">
    <property type="entry name" value="Prot_kinase_dom"/>
</dbReference>
<dbReference type="Gene3D" id="1.10.510.10">
    <property type="entry name" value="Transferase(Phosphotransferase) domain 1"/>
    <property type="match status" value="1"/>
</dbReference>
<evidence type="ECO:0000313" key="26">
    <source>
        <dbReference type="EMBL" id="CAA2627043.1"/>
    </source>
</evidence>
<dbReference type="GO" id="GO:0004674">
    <property type="term" value="F:protein serine/threonine kinase activity"/>
    <property type="evidence" value="ECO:0007669"/>
    <property type="project" value="UniProtKB-KW"/>
</dbReference>
<keyword evidence="18" id="KW-0325">Glycoprotein</keyword>
<dbReference type="InterPro" id="IPR051343">
    <property type="entry name" value="G-type_lectin_kinases/EP1-like"/>
</dbReference>
<keyword evidence="10 21" id="KW-0547">Nucleotide-binding</keyword>
<accession>A0A7I8JA66</accession>
<dbReference type="Gene3D" id="2.90.10.10">
    <property type="entry name" value="Bulb-type lectin domain"/>
    <property type="match status" value="1"/>
</dbReference>
<feature type="domain" description="Protein kinase" evidence="24">
    <location>
        <begin position="417"/>
        <end position="708"/>
    </location>
</feature>
<keyword evidence="14" id="KW-0465">Mannose-binding</keyword>
<feature type="compositionally biased region" description="Basic and acidic residues" evidence="22">
    <location>
        <begin position="199"/>
        <end position="211"/>
    </location>
</feature>
<dbReference type="EC" id="2.7.11.1" evidence="21"/>
<evidence type="ECO:0000256" key="20">
    <source>
        <dbReference type="ARBA" id="ARBA00048679"/>
    </source>
</evidence>
<dbReference type="Proteomes" id="UP001189122">
    <property type="component" value="Unassembled WGS sequence"/>
</dbReference>
<dbReference type="PANTHER" id="PTHR47976:SF108">
    <property type="entry name" value="G-TYPE LECTIN S-RECEPTOR-LIKE SERINE_THREONINE-PROTEIN KINASE LECRK1"/>
    <property type="match status" value="1"/>
</dbReference>
<dbReference type="Pfam" id="PF07714">
    <property type="entry name" value="PK_Tyr_Ser-Thr"/>
    <property type="match status" value="1"/>
</dbReference>
<proteinExistence type="inferred from homology"/>
<keyword evidence="4" id="KW-0348">Hemagglutinin</keyword>
<evidence type="ECO:0000256" key="22">
    <source>
        <dbReference type="SAM" id="MobiDB-lite"/>
    </source>
</evidence>
<keyword evidence="6" id="KW-0812">Transmembrane</keyword>
<dbReference type="Gene3D" id="3.30.200.20">
    <property type="entry name" value="Phosphorylase Kinase, domain 1"/>
    <property type="match status" value="1"/>
</dbReference>
<dbReference type="GO" id="GO:0005524">
    <property type="term" value="F:ATP binding"/>
    <property type="evidence" value="ECO:0007669"/>
    <property type="project" value="UniProtKB-KW"/>
</dbReference>
<keyword evidence="12 21" id="KW-0067">ATP-binding</keyword>
<keyword evidence="27" id="KW-1185">Reference proteome</keyword>
<evidence type="ECO:0000256" key="13">
    <source>
        <dbReference type="ARBA" id="ARBA00022989"/>
    </source>
</evidence>
<evidence type="ECO:0000256" key="6">
    <source>
        <dbReference type="ARBA" id="ARBA00022692"/>
    </source>
</evidence>
<comment type="catalytic activity">
    <reaction evidence="20 21">
        <text>L-seryl-[protein] + ATP = O-phospho-L-seryl-[protein] + ADP + H(+)</text>
        <dbReference type="Rhea" id="RHEA:17989"/>
        <dbReference type="Rhea" id="RHEA-COMP:9863"/>
        <dbReference type="Rhea" id="RHEA-COMP:11604"/>
        <dbReference type="ChEBI" id="CHEBI:15378"/>
        <dbReference type="ChEBI" id="CHEBI:29999"/>
        <dbReference type="ChEBI" id="CHEBI:30616"/>
        <dbReference type="ChEBI" id="CHEBI:83421"/>
        <dbReference type="ChEBI" id="CHEBI:456216"/>
        <dbReference type="EC" id="2.7.11.1"/>
    </reaction>
</comment>
<keyword evidence="16" id="KW-1015">Disulfide bond</keyword>
<keyword evidence="5 21" id="KW-0808">Transferase</keyword>
<keyword evidence="7 23" id="KW-0732">Signal</keyword>
<evidence type="ECO:0000256" key="17">
    <source>
        <dbReference type="ARBA" id="ARBA00023170"/>
    </source>
</evidence>
<keyword evidence="17" id="KW-0675">Receptor</keyword>
<feature type="chain" id="PRO_5029576049" description="Receptor-like serine/threonine-protein kinase" evidence="23">
    <location>
        <begin position="32"/>
        <end position="708"/>
    </location>
</feature>
<dbReference type="InterPro" id="IPR001480">
    <property type="entry name" value="Bulb-type_lectin_dom"/>
</dbReference>